<dbReference type="InterPro" id="IPR051538">
    <property type="entry name" value="Acyl-CoA_Synth/Transferase"/>
</dbReference>
<keyword evidence="1" id="KW-0436">Ligase</keyword>
<dbReference type="PROSITE" id="PS50975">
    <property type="entry name" value="ATP_GRASP"/>
    <property type="match status" value="1"/>
</dbReference>
<accession>A0A0M0BYH1</accession>
<dbReference type="EMBL" id="LFWU01000024">
    <property type="protein sequence ID" value="KON33673.1"/>
    <property type="molecule type" value="Genomic_DNA"/>
</dbReference>
<dbReference type="Gene3D" id="3.30.1490.20">
    <property type="entry name" value="ATP-grasp fold, A domain"/>
    <property type="match status" value="1"/>
</dbReference>
<evidence type="ECO:0000313" key="7">
    <source>
        <dbReference type="Proteomes" id="UP000037237"/>
    </source>
</evidence>
<dbReference type="SUPFAM" id="SSF56059">
    <property type="entry name" value="Glutathione synthetase ATP-binding domain-like"/>
    <property type="match status" value="1"/>
</dbReference>
<comment type="caution">
    <text evidence="6">The sequence shown here is derived from an EMBL/GenBank/DDBJ whole genome shotgun (WGS) entry which is preliminary data.</text>
</comment>
<dbReference type="GO" id="GO:0046872">
    <property type="term" value="F:metal ion binding"/>
    <property type="evidence" value="ECO:0007669"/>
    <property type="project" value="InterPro"/>
</dbReference>
<keyword evidence="2 4" id="KW-0547">Nucleotide-binding</keyword>
<gene>
    <name evidence="6" type="ORF">AC477_01295</name>
</gene>
<evidence type="ECO:0000256" key="4">
    <source>
        <dbReference type="PROSITE-ProRule" id="PRU00409"/>
    </source>
</evidence>
<proteinExistence type="predicted"/>
<dbReference type="AlphaFoldDB" id="A0A0M0BYH1"/>
<evidence type="ECO:0000259" key="5">
    <source>
        <dbReference type="PROSITE" id="PS50975"/>
    </source>
</evidence>
<evidence type="ECO:0000256" key="3">
    <source>
        <dbReference type="ARBA" id="ARBA00022840"/>
    </source>
</evidence>
<evidence type="ECO:0000313" key="6">
    <source>
        <dbReference type="EMBL" id="KON33673.1"/>
    </source>
</evidence>
<protein>
    <submittedName>
        <fullName evidence="6">Acetyl-CoA synthetase</fullName>
    </submittedName>
</protein>
<dbReference type="GO" id="GO:0016874">
    <property type="term" value="F:ligase activity"/>
    <property type="evidence" value="ECO:0007669"/>
    <property type="project" value="UniProtKB-KW"/>
</dbReference>
<keyword evidence="3 4" id="KW-0067">ATP-binding</keyword>
<dbReference type="InterPro" id="IPR011761">
    <property type="entry name" value="ATP-grasp"/>
</dbReference>
<evidence type="ECO:0000256" key="1">
    <source>
        <dbReference type="ARBA" id="ARBA00022598"/>
    </source>
</evidence>
<reference evidence="6 7" key="1">
    <citation type="submission" date="2015-06" db="EMBL/GenBank/DDBJ databases">
        <title>New insights into the roles of widespread benthic archaea in carbon and nitrogen cycling.</title>
        <authorList>
            <person name="Lazar C.S."/>
            <person name="Baker B.J."/>
            <person name="Seitz K.W."/>
            <person name="Hyde A.S."/>
            <person name="Dick G.J."/>
            <person name="Hinrichs K.-U."/>
            <person name="Teske A.P."/>
        </authorList>
    </citation>
    <scope>NUCLEOTIDE SEQUENCE [LARGE SCALE GENOMIC DNA]</scope>
    <source>
        <strain evidence="6">SG8-32-1</strain>
    </source>
</reference>
<name>A0A0M0BYH1_9ARCH</name>
<dbReference type="PANTHER" id="PTHR43334:SF1">
    <property type="entry name" value="3-HYDROXYPROPIONATE--COA LIGASE [ADP-FORMING]"/>
    <property type="match status" value="1"/>
</dbReference>
<feature type="domain" description="ATP-grasp" evidence="5">
    <location>
        <begin position="28"/>
        <end position="64"/>
    </location>
</feature>
<dbReference type="GO" id="GO:0005524">
    <property type="term" value="F:ATP binding"/>
    <property type="evidence" value="ECO:0007669"/>
    <property type="project" value="UniProtKB-UniRule"/>
</dbReference>
<dbReference type="Proteomes" id="UP000037237">
    <property type="component" value="Unassembled WGS sequence"/>
</dbReference>
<dbReference type="Pfam" id="PF13549">
    <property type="entry name" value="ATP-grasp_5"/>
    <property type="match status" value="1"/>
</dbReference>
<dbReference type="FunFam" id="3.30.1490.20:FF:000020">
    <property type="entry name" value="Protein lysine acetyltransferase"/>
    <property type="match status" value="1"/>
</dbReference>
<sequence length="234" mass="26448">MILSRNVTKIFEQARIEGRKFLLEPEAKTVCKDYGIPVTKFKIAKTAEQAIKYSEEIGYPTVFKILSPDVVHKFDVDGVILNINNKKEAKNAFNQILENIKKHNPNAKIYGILVQEMAPSSIEVIVGSIKDSQFGQTLMFGFGGTYVELIKDVSFRIAPIDEDDAKEMISEVKAYPILTGYRRQPPADIDTLTKILLKTSKLVMDHQEIKELDLNPIMIYEKGAKTVDARIILE</sequence>
<dbReference type="InterPro" id="IPR013815">
    <property type="entry name" value="ATP_grasp_subdomain_1"/>
</dbReference>
<organism evidence="6 7">
    <name type="scientific">miscellaneous Crenarchaeota group-1 archaeon SG8-32-1</name>
    <dbReference type="NCBI Taxonomy" id="1685124"/>
    <lineage>
        <taxon>Archaea</taxon>
        <taxon>Candidatus Bathyarchaeota</taxon>
        <taxon>MCG-1</taxon>
    </lineage>
</organism>
<dbReference type="PANTHER" id="PTHR43334">
    <property type="entry name" value="ACETATE--COA LIGASE [ADP-FORMING]"/>
    <property type="match status" value="1"/>
</dbReference>
<evidence type="ECO:0000256" key="2">
    <source>
        <dbReference type="ARBA" id="ARBA00022741"/>
    </source>
</evidence>
<dbReference type="Gene3D" id="3.30.470.20">
    <property type="entry name" value="ATP-grasp fold, B domain"/>
    <property type="match status" value="1"/>
</dbReference>